<dbReference type="PROSITE" id="PS00109">
    <property type="entry name" value="PROTEIN_KINASE_TYR"/>
    <property type="match status" value="1"/>
</dbReference>
<evidence type="ECO:0000256" key="3">
    <source>
        <dbReference type="ARBA" id="ARBA00005843"/>
    </source>
</evidence>
<dbReference type="SUPFAM" id="SSF56112">
    <property type="entry name" value="Protein kinase-like (PK-like)"/>
    <property type="match status" value="1"/>
</dbReference>
<evidence type="ECO:0000256" key="10">
    <source>
        <dbReference type="ARBA" id="ARBA00023211"/>
    </source>
</evidence>
<dbReference type="GO" id="GO:0004712">
    <property type="term" value="F:protein serine/threonine/tyrosine kinase activity"/>
    <property type="evidence" value="ECO:0007669"/>
    <property type="project" value="UniProtKB-EC"/>
</dbReference>
<dbReference type="PANTHER" id="PTHR46485">
    <property type="entry name" value="LIM DOMAIN KINASE 1"/>
    <property type="match status" value="1"/>
</dbReference>
<evidence type="ECO:0000256" key="8">
    <source>
        <dbReference type="ARBA" id="ARBA00022777"/>
    </source>
</evidence>
<keyword evidence="6" id="KW-0808">Transferase</keyword>
<comment type="cofactor">
    <cofactor evidence="2">
        <name>Mg(2+)</name>
        <dbReference type="ChEBI" id="CHEBI:18420"/>
    </cofactor>
</comment>
<feature type="region of interest" description="Disordered" evidence="15">
    <location>
        <begin position="238"/>
        <end position="283"/>
    </location>
</feature>
<protein>
    <recommendedName>
        <fullName evidence="4">dual-specificity kinase</fullName>
        <ecNumber evidence="4">2.7.12.1</ecNumber>
    </recommendedName>
</protein>
<dbReference type="InterPro" id="IPR050940">
    <property type="entry name" value="Actin_reg-Ser/Thr_kinase"/>
</dbReference>
<keyword evidence="8" id="KW-0418">Kinase</keyword>
<dbReference type="GO" id="GO:0005634">
    <property type="term" value="C:nucleus"/>
    <property type="evidence" value="ECO:0007669"/>
    <property type="project" value="TreeGrafter"/>
</dbReference>
<dbReference type="AlphaFoldDB" id="A0A1X7UGP2"/>
<dbReference type="GO" id="GO:0004674">
    <property type="term" value="F:protein serine/threonine kinase activity"/>
    <property type="evidence" value="ECO:0007669"/>
    <property type="project" value="UniProtKB-KW"/>
</dbReference>
<evidence type="ECO:0000259" key="16">
    <source>
        <dbReference type="PROSITE" id="PS50011"/>
    </source>
</evidence>
<dbReference type="Pfam" id="PF07714">
    <property type="entry name" value="PK_Tyr_Ser-Thr"/>
    <property type="match status" value="1"/>
</dbReference>
<dbReference type="InterPro" id="IPR017441">
    <property type="entry name" value="Protein_kinase_ATP_BS"/>
</dbReference>
<comment type="catalytic activity">
    <reaction evidence="11">
        <text>L-seryl-[protein] + ATP = O-phospho-L-seryl-[protein] + ADP + H(+)</text>
        <dbReference type="Rhea" id="RHEA:17989"/>
        <dbReference type="Rhea" id="RHEA-COMP:9863"/>
        <dbReference type="Rhea" id="RHEA-COMP:11604"/>
        <dbReference type="ChEBI" id="CHEBI:15378"/>
        <dbReference type="ChEBI" id="CHEBI:29999"/>
        <dbReference type="ChEBI" id="CHEBI:30616"/>
        <dbReference type="ChEBI" id="CHEBI:83421"/>
        <dbReference type="ChEBI" id="CHEBI:456216"/>
        <dbReference type="EC" id="2.7.12.1"/>
    </reaction>
</comment>
<dbReference type="InterPro" id="IPR001245">
    <property type="entry name" value="Ser-Thr/Tyr_kinase_cat_dom"/>
</dbReference>
<dbReference type="PROSITE" id="PS50011">
    <property type="entry name" value="PROTEIN_KINASE_DOM"/>
    <property type="match status" value="1"/>
</dbReference>
<feature type="compositionally biased region" description="Low complexity" evidence="15">
    <location>
        <begin position="270"/>
        <end position="283"/>
    </location>
</feature>
<evidence type="ECO:0000256" key="14">
    <source>
        <dbReference type="PROSITE-ProRule" id="PRU10141"/>
    </source>
</evidence>
<dbReference type="GO" id="GO:0005737">
    <property type="term" value="C:cytoplasm"/>
    <property type="evidence" value="ECO:0007669"/>
    <property type="project" value="TreeGrafter"/>
</dbReference>
<feature type="region of interest" description="Disordered" evidence="15">
    <location>
        <begin position="1"/>
        <end position="37"/>
    </location>
</feature>
<feature type="compositionally biased region" description="Polar residues" evidence="15">
    <location>
        <begin position="376"/>
        <end position="403"/>
    </location>
</feature>
<feature type="region of interest" description="Disordered" evidence="15">
    <location>
        <begin position="376"/>
        <end position="426"/>
    </location>
</feature>
<evidence type="ECO:0000256" key="7">
    <source>
        <dbReference type="ARBA" id="ARBA00022741"/>
    </source>
</evidence>
<keyword evidence="7 14" id="KW-0547">Nucleotide-binding</keyword>
<evidence type="ECO:0000256" key="9">
    <source>
        <dbReference type="ARBA" id="ARBA00022840"/>
    </source>
</evidence>
<evidence type="ECO:0000256" key="13">
    <source>
        <dbReference type="ARBA" id="ARBA00051680"/>
    </source>
</evidence>
<dbReference type="GO" id="GO:0005524">
    <property type="term" value="F:ATP binding"/>
    <property type="evidence" value="ECO:0007669"/>
    <property type="project" value="UniProtKB-UniRule"/>
</dbReference>
<dbReference type="GO" id="GO:0046872">
    <property type="term" value="F:metal ion binding"/>
    <property type="evidence" value="ECO:0007669"/>
    <property type="project" value="UniProtKB-KW"/>
</dbReference>
<evidence type="ECO:0000256" key="11">
    <source>
        <dbReference type="ARBA" id="ARBA00049003"/>
    </source>
</evidence>
<organism evidence="17">
    <name type="scientific">Amphimedon queenslandica</name>
    <name type="common">Sponge</name>
    <dbReference type="NCBI Taxonomy" id="400682"/>
    <lineage>
        <taxon>Eukaryota</taxon>
        <taxon>Metazoa</taxon>
        <taxon>Porifera</taxon>
        <taxon>Demospongiae</taxon>
        <taxon>Heteroscleromorpha</taxon>
        <taxon>Haplosclerida</taxon>
        <taxon>Niphatidae</taxon>
        <taxon>Amphimedon</taxon>
    </lineage>
</organism>
<comment type="catalytic activity">
    <reaction evidence="12">
        <text>L-threonyl-[protein] + ATP = O-phospho-L-threonyl-[protein] + ADP + H(+)</text>
        <dbReference type="Rhea" id="RHEA:46608"/>
        <dbReference type="Rhea" id="RHEA-COMP:11060"/>
        <dbReference type="Rhea" id="RHEA-COMP:11605"/>
        <dbReference type="ChEBI" id="CHEBI:15378"/>
        <dbReference type="ChEBI" id="CHEBI:30013"/>
        <dbReference type="ChEBI" id="CHEBI:30616"/>
        <dbReference type="ChEBI" id="CHEBI:61977"/>
        <dbReference type="ChEBI" id="CHEBI:456216"/>
        <dbReference type="EC" id="2.7.12.1"/>
    </reaction>
</comment>
<evidence type="ECO:0000256" key="5">
    <source>
        <dbReference type="ARBA" id="ARBA00022527"/>
    </source>
</evidence>
<dbReference type="STRING" id="400682.A0A1X7UGP2"/>
<dbReference type="Gene3D" id="3.30.200.20">
    <property type="entry name" value="Phosphorylase Kinase, domain 1"/>
    <property type="match status" value="1"/>
</dbReference>
<dbReference type="Gene3D" id="1.10.510.10">
    <property type="entry name" value="Transferase(Phosphotransferase) domain 1"/>
    <property type="match status" value="1"/>
</dbReference>
<keyword evidence="10" id="KW-0464">Manganese</keyword>
<evidence type="ECO:0000256" key="2">
    <source>
        <dbReference type="ARBA" id="ARBA00001946"/>
    </source>
</evidence>
<dbReference type="eggNOG" id="ENOG502QTCP">
    <property type="taxonomic scope" value="Eukaryota"/>
</dbReference>
<dbReference type="InterPro" id="IPR011009">
    <property type="entry name" value="Kinase-like_dom_sf"/>
</dbReference>
<name>A0A1X7UGP2_AMPQE</name>
<accession>A0A1X7UGP2</accession>
<evidence type="ECO:0000313" key="17">
    <source>
        <dbReference type="EnsemblMetazoa" id="Aqu2.1.26628_001"/>
    </source>
</evidence>
<evidence type="ECO:0000256" key="1">
    <source>
        <dbReference type="ARBA" id="ARBA00001936"/>
    </source>
</evidence>
<dbReference type="OrthoDB" id="20134at2759"/>
<reference evidence="17" key="1">
    <citation type="submission" date="2017-05" db="UniProtKB">
        <authorList>
            <consortium name="EnsemblMetazoa"/>
        </authorList>
    </citation>
    <scope>IDENTIFICATION</scope>
</reference>
<evidence type="ECO:0000256" key="12">
    <source>
        <dbReference type="ARBA" id="ARBA00049308"/>
    </source>
</evidence>
<comment type="catalytic activity">
    <reaction evidence="13">
        <text>L-tyrosyl-[protein] + ATP = O-phospho-L-tyrosyl-[protein] + ADP + H(+)</text>
        <dbReference type="Rhea" id="RHEA:10596"/>
        <dbReference type="Rhea" id="RHEA-COMP:10136"/>
        <dbReference type="Rhea" id="RHEA-COMP:20101"/>
        <dbReference type="ChEBI" id="CHEBI:15378"/>
        <dbReference type="ChEBI" id="CHEBI:30616"/>
        <dbReference type="ChEBI" id="CHEBI:46858"/>
        <dbReference type="ChEBI" id="CHEBI:61978"/>
        <dbReference type="ChEBI" id="CHEBI:456216"/>
        <dbReference type="EC" id="2.7.12.1"/>
    </reaction>
</comment>
<evidence type="ECO:0000256" key="6">
    <source>
        <dbReference type="ARBA" id="ARBA00022679"/>
    </source>
</evidence>
<evidence type="ECO:0000256" key="15">
    <source>
        <dbReference type="SAM" id="MobiDB-lite"/>
    </source>
</evidence>
<keyword evidence="9 14" id="KW-0067">ATP-binding</keyword>
<comment type="cofactor">
    <cofactor evidence="1">
        <name>Mn(2+)</name>
        <dbReference type="ChEBI" id="CHEBI:29035"/>
    </cofactor>
</comment>
<dbReference type="EC" id="2.7.12.1" evidence="4"/>
<dbReference type="InterPro" id="IPR008266">
    <property type="entry name" value="Tyr_kinase_AS"/>
</dbReference>
<dbReference type="GO" id="GO:0030036">
    <property type="term" value="P:actin cytoskeleton organization"/>
    <property type="evidence" value="ECO:0007669"/>
    <property type="project" value="TreeGrafter"/>
</dbReference>
<feature type="binding site" evidence="14">
    <location>
        <position position="84"/>
    </location>
    <ligand>
        <name>ATP</name>
        <dbReference type="ChEBI" id="CHEBI:30616"/>
    </ligand>
</feature>
<feature type="domain" description="Protein kinase" evidence="16">
    <location>
        <begin position="55"/>
        <end position="313"/>
    </location>
</feature>
<dbReference type="EnsemblMetazoa" id="Aqu2.1.26628_001">
    <property type="protein sequence ID" value="Aqu2.1.26628_001"/>
    <property type="gene ID" value="Aqu2.1.26628"/>
</dbReference>
<sequence>MVDSKFSALPAQLSSDSDDSDYSPPNSRKGGTPRPKSSSFIALKDAVYQLTCLNDFTREKIGQGFFAEVFKVTHKNTGEVMVLKLNKSRNNSKQMLAEIQLLNRLSHSNILGFKGSCVHEGSLHALTEYINGGTLEELLSSDPHLSWSKRIKIAHDIANGMAYLHNRGVFHRDLTSKNCLIQKSDDGSLNCVVADFGLAAKIKHKRLRSKFEWVPVDPDGRPTFDEIVQMLDPLVSAYQSNSTPPPAPPIAPLSNPSSPSKVELPAELCPSPQSPSSSLLSSLLGGSVERDGIIRERKISTVSLDSGCGPERVDPSSYWKNIGFYKTPSLTDGKTTPLTPSSTHFRQISDSSEVSFQLPSPSFAWAPPPSPSTSLYRLSLTSPIDTPSHQVGASREGSLSSPEHSPITGEDSDHTPSPDPISGNQFDLEDWNIIRATCTNMSLVEEEEEEGGGGGILTDRDGRERIERRPLFNRTSCSTPNLQTC</sequence>
<keyword evidence="5" id="KW-0723">Serine/threonine-protein kinase</keyword>
<proteinExistence type="inferred from homology"/>
<dbReference type="InterPro" id="IPR000719">
    <property type="entry name" value="Prot_kinase_dom"/>
</dbReference>
<dbReference type="PROSITE" id="PS00107">
    <property type="entry name" value="PROTEIN_KINASE_ATP"/>
    <property type="match status" value="1"/>
</dbReference>
<dbReference type="InParanoid" id="A0A1X7UGP2"/>
<dbReference type="PANTHER" id="PTHR46485:SF5">
    <property type="entry name" value="CENTER DIVIDER, ISOFORM A"/>
    <property type="match status" value="1"/>
</dbReference>
<evidence type="ECO:0000256" key="4">
    <source>
        <dbReference type="ARBA" id="ARBA00013203"/>
    </source>
</evidence>
<comment type="similarity">
    <text evidence="3">Belongs to the protein kinase superfamily. TKL Ser/Thr protein kinase family.</text>
</comment>